<protein>
    <recommendedName>
        <fullName evidence="6">tRNA wybutosine-synthesizing protein 4</fullName>
        <ecNumber evidence="5">2.1.1.290</ecNumber>
        <ecNumber evidence="4">2.3.1.231</ecNumber>
    </recommendedName>
    <alternativeName>
        <fullName evidence="12">tRNA(Phe) (7-(3-amino-3-(methoxycarbonyl)propyl)wyosine(37)-N)-methoxycarbonyltransferase</fullName>
    </alternativeName>
    <alternativeName>
        <fullName evidence="11">tRNA(Phe) (7-(3-amino-3-carboxypropyl)wyosine(37)-O)-methyltransferase</fullName>
    </alternativeName>
</protein>
<sequence>MAGPNFKSVRDADLVMATNNSSIVSKRSVERFYYPQPHFFQHFVKKPIRRSPLVHRGYWFRMHAIAETVRRFMKEPSDNPKFILSLGCGFDPLPFMLLSSDRSLCRNTVFVDIDYEKLMVNKKLVVRDTKEITDLLNNVEILPDGNAIQLRSDQYLAIGCDLKNLKKLDATLKEFLPPDRSILCLAEVSLTYIDVKAADAVISWASKLSPDVQFALLEQFLPDGPDHPFASTMVKHFTKVQAPLQSIHVYPTLDHQEQRFKLWGWAHAHARSLWDLWSDETFLNTELRTSLDKVEAFDEWEEFAIYSSHYFLLTASTKPPNSLPTTEQPQELHPQLNVANQFTLDAQCPSGSGQRRYGALIPDTEMTLGHHGGVGQQSRLASTSLYARHKEVTAPDLPFPPLDIPPRICHTVTALNKGDCLLVGGRASPKSVLGNCWYRQDETWHPTHDLPTPRYRHSAVKAAIGPSTEYVLIYGGRTDTGECLSSWNLWKSTGAGWETLDVTGTQPSARFGACLVTISGTSGIMFGGIGQEGTILEDFWEWELCRRPDGSLYLDINDRTENLRSASPLYKYITRFGATAERTQWGIVIVGGVMPGKVIPSDKEIMLMDPKKLQNCLNDLKPWTPDLIQAIGLGDEFKGPRPLLAGHITCVAYPSQVLILGGGAVCFAFGTFWNEGTWLLKRGDMELENSWAMVLEGGAEASVPRSASGLYEHGRFHINSPVNDPASCPVPEDPS</sequence>
<comment type="pathway">
    <text evidence="2">tRNA modification; wybutosine-tRNA(Phe) biosynthesis.</text>
</comment>
<evidence type="ECO:0000256" key="7">
    <source>
        <dbReference type="ARBA" id="ARBA00022603"/>
    </source>
</evidence>
<dbReference type="GO" id="GO:0030488">
    <property type="term" value="P:tRNA methylation"/>
    <property type="evidence" value="ECO:0007669"/>
    <property type="project" value="TreeGrafter"/>
</dbReference>
<evidence type="ECO:0000256" key="11">
    <source>
        <dbReference type="ARBA" id="ARBA00029750"/>
    </source>
</evidence>
<dbReference type="PANTHER" id="PTHR46529:SF1">
    <property type="entry name" value="TRNA WYBUTOSINE-SYNTHESIZING PROTEIN 4"/>
    <property type="match status" value="1"/>
</dbReference>
<evidence type="ECO:0000256" key="6">
    <source>
        <dbReference type="ARBA" id="ARBA00018045"/>
    </source>
</evidence>
<evidence type="ECO:0000256" key="12">
    <source>
        <dbReference type="ARBA" id="ARBA00030847"/>
    </source>
</evidence>
<organism evidence="14 15">
    <name type="scientific">Aspergillus sclerotialis</name>
    <dbReference type="NCBI Taxonomy" id="2070753"/>
    <lineage>
        <taxon>Eukaryota</taxon>
        <taxon>Fungi</taxon>
        <taxon>Dikarya</taxon>
        <taxon>Ascomycota</taxon>
        <taxon>Pezizomycotina</taxon>
        <taxon>Eurotiomycetes</taxon>
        <taxon>Eurotiomycetidae</taxon>
        <taxon>Eurotiales</taxon>
        <taxon>Aspergillaceae</taxon>
        <taxon>Aspergillus</taxon>
        <taxon>Aspergillus subgen. Polypaecilum</taxon>
    </lineage>
</organism>
<keyword evidence="9" id="KW-0949">S-adenosyl-L-methionine</keyword>
<dbReference type="FunFam" id="3.40.50.150:FF:000383">
    <property type="entry name" value="Leucine carboxyl methyltransferase 2"/>
    <property type="match status" value="1"/>
</dbReference>
<dbReference type="GO" id="GO:0031591">
    <property type="term" value="P:wybutosine biosynthetic process"/>
    <property type="evidence" value="ECO:0007669"/>
    <property type="project" value="TreeGrafter"/>
</dbReference>
<dbReference type="InterPro" id="IPR011043">
    <property type="entry name" value="Gal_Oxase/kelch_b-propeller"/>
</dbReference>
<gene>
    <name evidence="14" type="ORF">PHISCL_06801</name>
</gene>
<comment type="caution">
    <text evidence="14">The sequence shown here is derived from an EMBL/GenBank/DDBJ whole genome shotgun (WGS) entry which is preliminary data.</text>
</comment>
<dbReference type="EC" id="2.1.1.290" evidence="5"/>
<proteinExistence type="inferred from homology"/>
<dbReference type="InterPro" id="IPR015915">
    <property type="entry name" value="Kelch-typ_b-propeller"/>
</dbReference>
<evidence type="ECO:0000256" key="5">
    <source>
        <dbReference type="ARBA" id="ARBA00012779"/>
    </source>
</evidence>
<dbReference type="Gene3D" id="2.120.10.80">
    <property type="entry name" value="Kelch-type beta propeller"/>
    <property type="match status" value="1"/>
</dbReference>
<dbReference type="AlphaFoldDB" id="A0A3A2ZNC9"/>
<comment type="catalytic activity">
    <reaction evidence="1">
        <text>7-[(3S)-3-amino-3-carboxypropyl]wyosine(37) in tRNA(Phe) + S-adenosyl-L-methionine = 7-[(3S)-(3-amino-3-methoxycarbonyl)propyl]wyosine(37) in tRNA(Phe) + S-adenosyl-L-homocysteine</text>
        <dbReference type="Rhea" id="RHEA:36903"/>
        <dbReference type="Rhea" id="RHEA-COMP:10379"/>
        <dbReference type="Rhea" id="RHEA-COMP:11844"/>
        <dbReference type="ChEBI" id="CHEBI:57856"/>
        <dbReference type="ChEBI" id="CHEBI:59789"/>
        <dbReference type="ChEBI" id="CHEBI:73543"/>
        <dbReference type="ChEBI" id="CHEBI:74275"/>
        <dbReference type="EC" id="2.1.1.290"/>
    </reaction>
</comment>
<name>A0A3A2ZNC9_9EURO</name>
<evidence type="ECO:0000256" key="2">
    <source>
        <dbReference type="ARBA" id="ARBA00004797"/>
    </source>
</evidence>
<evidence type="ECO:0000256" key="10">
    <source>
        <dbReference type="ARBA" id="ARBA00022694"/>
    </source>
</evidence>
<dbReference type="OrthoDB" id="47172at2759"/>
<evidence type="ECO:0000256" key="9">
    <source>
        <dbReference type="ARBA" id="ARBA00022691"/>
    </source>
</evidence>
<accession>A0A3A2ZNC9</accession>
<evidence type="ECO:0000256" key="4">
    <source>
        <dbReference type="ARBA" id="ARBA00012155"/>
    </source>
</evidence>
<keyword evidence="15" id="KW-1185">Reference proteome</keyword>
<dbReference type="SUPFAM" id="SSF50965">
    <property type="entry name" value="Galactose oxidase, central domain"/>
    <property type="match status" value="1"/>
</dbReference>
<evidence type="ECO:0000313" key="15">
    <source>
        <dbReference type="Proteomes" id="UP000266188"/>
    </source>
</evidence>
<dbReference type="EC" id="2.3.1.231" evidence="4"/>
<comment type="catalytic activity">
    <reaction evidence="13">
        <text>7-[(3S)-(3-amino-3-methoxycarbonyl)propyl]wyosine(37) in tRNA(Phe) + S-adenosyl-L-methionine + CO2 = wybutosine(37) in tRNA(Phe) + S-adenosyl-L-homocysteine + 2 H(+)</text>
        <dbReference type="Rhea" id="RHEA:37119"/>
        <dbReference type="Rhea" id="RHEA-COMP:11844"/>
        <dbReference type="Rhea" id="RHEA-COMP:11847"/>
        <dbReference type="ChEBI" id="CHEBI:15378"/>
        <dbReference type="ChEBI" id="CHEBI:16526"/>
        <dbReference type="ChEBI" id="CHEBI:57856"/>
        <dbReference type="ChEBI" id="CHEBI:59789"/>
        <dbReference type="ChEBI" id="CHEBI:73544"/>
        <dbReference type="ChEBI" id="CHEBI:74275"/>
        <dbReference type="EC" id="2.3.1.231"/>
    </reaction>
</comment>
<evidence type="ECO:0000256" key="13">
    <source>
        <dbReference type="ARBA" id="ARBA00049250"/>
    </source>
</evidence>
<comment type="similarity">
    <text evidence="3">Belongs to the methyltransferase superfamily. LCMT family.</text>
</comment>
<dbReference type="InterPro" id="IPR007213">
    <property type="entry name" value="Ppm1/Ppm2/Tcmp"/>
</dbReference>
<dbReference type="UniPathway" id="UPA00375"/>
<keyword evidence="8" id="KW-0808">Transferase</keyword>
<keyword evidence="7" id="KW-0489">Methyltransferase</keyword>
<keyword evidence="10" id="KW-0819">tRNA processing</keyword>
<dbReference type="PANTHER" id="PTHR46529">
    <property type="entry name" value="TRNA WYBUTOSINE-SYNTHESIZING PROTEIN 4"/>
    <property type="match status" value="1"/>
</dbReference>
<dbReference type="Proteomes" id="UP000266188">
    <property type="component" value="Unassembled WGS sequence"/>
</dbReference>
<dbReference type="SUPFAM" id="SSF53335">
    <property type="entry name" value="S-adenosyl-L-methionine-dependent methyltransferases"/>
    <property type="match status" value="1"/>
</dbReference>
<dbReference type="STRING" id="2070753.A0A3A2ZNC9"/>
<dbReference type="EMBL" id="MVGC01000271">
    <property type="protein sequence ID" value="RJE20854.1"/>
    <property type="molecule type" value="Genomic_DNA"/>
</dbReference>
<evidence type="ECO:0000256" key="8">
    <source>
        <dbReference type="ARBA" id="ARBA00022679"/>
    </source>
</evidence>
<evidence type="ECO:0000256" key="3">
    <source>
        <dbReference type="ARBA" id="ARBA00010703"/>
    </source>
</evidence>
<evidence type="ECO:0000313" key="14">
    <source>
        <dbReference type="EMBL" id="RJE20854.1"/>
    </source>
</evidence>
<dbReference type="InterPro" id="IPR029063">
    <property type="entry name" value="SAM-dependent_MTases_sf"/>
</dbReference>
<dbReference type="Pfam" id="PF13418">
    <property type="entry name" value="Beta-prop_TYW4"/>
    <property type="match status" value="1"/>
</dbReference>
<evidence type="ECO:0000256" key="1">
    <source>
        <dbReference type="ARBA" id="ARBA00001806"/>
    </source>
</evidence>
<dbReference type="Pfam" id="PF04072">
    <property type="entry name" value="LCM"/>
    <property type="match status" value="1"/>
</dbReference>
<dbReference type="GO" id="GO:0008175">
    <property type="term" value="F:tRNA methyltransferase activity"/>
    <property type="evidence" value="ECO:0007669"/>
    <property type="project" value="TreeGrafter"/>
</dbReference>
<reference evidence="15" key="1">
    <citation type="submission" date="2017-02" db="EMBL/GenBank/DDBJ databases">
        <authorList>
            <person name="Tafer H."/>
            <person name="Lopandic K."/>
        </authorList>
    </citation>
    <scope>NUCLEOTIDE SEQUENCE [LARGE SCALE GENOMIC DNA]</scope>
    <source>
        <strain evidence="15">CBS 366.77</strain>
    </source>
</reference>
<dbReference type="Gene3D" id="3.40.50.150">
    <property type="entry name" value="Vaccinia Virus protein VP39"/>
    <property type="match status" value="1"/>
</dbReference>